<organism evidence="2 3">
    <name type="scientific">Candidatus Gottesmanbacteria bacterium RBG_13_45_10</name>
    <dbReference type="NCBI Taxonomy" id="1798370"/>
    <lineage>
        <taxon>Bacteria</taxon>
        <taxon>Candidatus Gottesmaniibacteriota</taxon>
    </lineage>
</organism>
<feature type="transmembrane region" description="Helical" evidence="1">
    <location>
        <begin position="113"/>
        <end position="133"/>
    </location>
</feature>
<evidence type="ECO:0008006" key="4">
    <source>
        <dbReference type="Google" id="ProtNLM"/>
    </source>
</evidence>
<evidence type="ECO:0000256" key="1">
    <source>
        <dbReference type="SAM" id="Phobius"/>
    </source>
</evidence>
<gene>
    <name evidence="2" type="ORF">A2Z00_04600</name>
</gene>
<dbReference type="AlphaFoldDB" id="A0A1F5ZGU6"/>
<keyword evidence="1" id="KW-1133">Transmembrane helix</keyword>
<dbReference type="Gene3D" id="1.10.1760.20">
    <property type="match status" value="1"/>
</dbReference>
<evidence type="ECO:0000313" key="3">
    <source>
        <dbReference type="Proteomes" id="UP000177268"/>
    </source>
</evidence>
<protein>
    <recommendedName>
        <fullName evidence="4">ECF transporter S component</fullName>
    </recommendedName>
</protein>
<sequence length="192" mass="21516">MKKFTLNSREVAIAAALAALSATVQLIHIGYQSPQWGMWIDVVAVSWIIAYFLFGISSSLLVSLVGAVIITLFAPDTWLGASMKFVATVPIALSLFLWTMWRKKQLSHWAKPLHIVIPLMVGIVARCLIVLPLNYYYAIPIWTGMSPSQAMMAIPWFIIVAFNVVQSIVDVGLAWVIVYRFKLNRFSRGQTE</sequence>
<accession>A0A1F5ZGU6</accession>
<name>A0A1F5ZGU6_9BACT</name>
<feature type="transmembrane region" description="Helical" evidence="1">
    <location>
        <begin position="153"/>
        <end position="178"/>
    </location>
</feature>
<comment type="caution">
    <text evidence="2">The sequence shown here is derived from an EMBL/GenBank/DDBJ whole genome shotgun (WGS) entry which is preliminary data.</text>
</comment>
<proteinExistence type="predicted"/>
<keyword evidence="1" id="KW-0472">Membrane</keyword>
<feature type="transmembrane region" description="Helical" evidence="1">
    <location>
        <begin position="85"/>
        <end position="101"/>
    </location>
</feature>
<keyword evidence="1" id="KW-0812">Transmembrane</keyword>
<dbReference type="EMBL" id="MFIZ01000032">
    <property type="protein sequence ID" value="OGG11347.1"/>
    <property type="molecule type" value="Genomic_DNA"/>
</dbReference>
<reference evidence="2 3" key="1">
    <citation type="journal article" date="2016" name="Nat. Commun.">
        <title>Thousands of microbial genomes shed light on interconnected biogeochemical processes in an aquifer system.</title>
        <authorList>
            <person name="Anantharaman K."/>
            <person name="Brown C.T."/>
            <person name="Hug L.A."/>
            <person name="Sharon I."/>
            <person name="Castelle C.J."/>
            <person name="Probst A.J."/>
            <person name="Thomas B.C."/>
            <person name="Singh A."/>
            <person name="Wilkins M.J."/>
            <person name="Karaoz U."/>
            <person name="Brodie E.L."/>
            <person name="Williams K.H."/>
            <person name="Hubbard S.S."/>
            <person name="Banfield J.F."/>
        </authorList>
    </citation>
    <scope>NUCLEOTIDE SEQUENCE [LARGE SCALE GENOMIC DNA]</scope>
</reference>
<evidence type="ECO:0000313" key="2">
    <source>
        <dbReference type="EMBL" id="OGG11347.1"/>
    </source>
</evidence>
<dbReference type="Proteomes" id="UP000177268">
    <property type="component" value="Unassembled WGS sequence"/>
</dbReference>